<evidence type="ECO:0000313" key="7">
    <source>
        <dbReference type="EMBL" id="TKA67678.1"/>
    </source>
</evidence>
<accession>A0A4U0WXZ8</accession>
<dbReference type="GO" id="GO:0042124">
    <property type="term" value="F:1,3-beta-glucanosyltransferase activity"/>
    <property type="evidence" value="ECO:0007669"/>
    <property type="project" value="TreeGrafter"/>
</dbReference>
<gene>
    <name evidence="7" type="ORF">B0A49_06992</name>
</gene>
<proteinExistence type="inferred from homology"/>
<dbReference type="PANTHER" id="PTHR31468">
    <property type="entry name" value="1,3-BETA-GLUCANOSYLTRANSFERASE GAS1"/>
    <property type="match status" value="1"/>
</dbReference>
<evidence type="ECO:0000256" key="1">
    <source>
        <dbReference type="ARBA" id="ARBA00004609"/>
    </source>
</evidence>
<keyword evidence="5" id="KW-0808">Transferase</keyword>
<reference evidence="7 8" key="1">
    <citation type="submission" date="2017-03" db="EMBL/GenBank/DDBJ databases">
        <title>Genomes of endolithic fungi from Antarctica.</title>
        <authorList>
            <person name="Coleine C."/>
            <person name="Masonjones S."/>
            <person name="Stajich J.E."/>
        </authorList>
    </citation>
    <scope>NUCLEOTIDE SEQUENCE [LARGE SCALE GENOMIC DNA]</scope>
    <source>
        <strain evidence="7 8">CCFEE 5187</strain>
    </source>
</reference>
<evidence type="ECO:0000256" key="5">
    <source>
        <dbReference type="RuleBase" id="RU361209"/>
    </source>
</evidence>
<protein>
    <recommendedName>
        <fullName evidence="5">1,3-beta-glucanosyltransferase</fullName>
        <ecNumber evidence="5">2.4.1.-</ecNumber>
    </recommendedName>
</protein>
<feature type="compositionally biased region" description="Low complexity" evidence="6">
    <location>
        <begin position="429"/>
        <end position="448"/>
    </location>
</feature>
<dbReference type="EMBL" id="NAJN01000887">
    <property type="protein sequence ID" value="TKA67678.1"/>
    <property type="molecule type" value="Genomic_DNA"/>
</dbReference>
<comment type="caution">
    <text evidence="7">The sequence shown here is derived from an EMBL/GenBank/DDBJ whole genome shotgun (WGS) entry which is preliminary data.</text>
</comment>
<dbReference type="PANTHER" id="PTHR31468:SF4">
    <property type="entry name" value="1,3-BETA-GLUCANOSYLTRANSFERASE GAS3-RELATED"/>
    <property type="match status" value="1"/>
</dbReference>
<dbReference type="STRING" id="331657.A0A4U0WXZ8"/>
<dbReference type="GO" id="GO:0098552">
    <property type="term" value="C:side of membrane"/>
    <property type="evidence" value="ECO:0007669"/>
    <property type="project" value="UniProtKB-KW"/>
</dbReference>
<organism evidence="7 8">
    <name type="scientific">Cryomyces minteri</name>
    <dbReference type="NCBI Taxonomy" id="331657"/>
    <lineage>
        <taxon>Eukaryota</taxon>
        <taxon>Fungi</taxon>
        <taxon>Dikarya</taxon>
        <taxon>Ascomycota</taxon>
        <taxon>Pezizomycotina</taxon>
        <taxon>Dothideomycetes</taxon>
        <taxon>Dothideomycetes incertae sedis</taxon>
        <taxon>Cryomyces</taxon>
    </lineage>
</organism>
<comment type="function">
    <text evidence="5">Splits internally a 1,3-beta-glucan molecule and transfers the newly generated reducing end (the donor) to the non-reducing end of another 1,3-beta-glucan molecule (the acceptor) forming a 1,3-beta linkage, resulting in the elongation of 1,3-beta-glucan chains in the cell wall.</text>
</comment>
<evidence type="ECO:0000256" key="2">
    <source>
        <dbReference type="ARBA" id="ARBA00007528"/>
    </source>
</evidence>
<dbReference type="Gene3D" id="3.20.20.80">
    <property type="entry name" value="Glycosidases"/>
    <property type="match status" value="1"/>
</dbReference>
<dbReference type="InterPro" id="IPR017853">
    <property type="entry name" value="GH"/>
</dbReference>
<comment type="similarity">
    <text evidence="2 5">Belongs to the glycosyl hydrolase 72 family.</text>
</comment>
<keyword evidence="3 5" id="KW-0732">Signal</keyword>
<dbReference type="OrthoDB" id="421038at2759"/>
<keyword evidence="5" id="KW-0336">GPI-anchor</keyword>
<evidence type="ECO:0000313" key="8">
    <source>
        <dbReference type="Proteomes" id="UP000308768"/>
    </source>
</evidence>
<name>A0A4U0WXZ8_9PEZI</name>
<feature type="chain" id="PRO_5020835328" description="1,3-beta-glucanosyltransferase" evidence="5">
    <location>
        <begin position="20"/>
        <end position="484"/>
    </location>
</feature>
<dbReference type="GO" id="GO:0031505">
    <property type="term" value="P:fungal-type cell wall organization"/>
    <property type="evidence" value="ECO:0007669"/>
    <property type="project" value="TreeGrafter"/>
</dbReference>
<dbReference type="Pfam" id="PF03198">
    <property type="entry name" value="Glyco_hydro_72"/>
    <property type="match status" value="1"/>
</dbReference>
<dbReference type="Proteomes" id="UP000308768">
    <property type="component" value="Unassembled WGS sequence"/>
</dbReference>
<dbReference type="InterPro" id="IPR004886">
    <property type="entry name" value="Glucanosyltransferase"/>
</dbReference>
<keyword evidence="8" id="KW-1185">Reference proteome</keyword>
<feature type="signal peptide" evidence="5">
    <location>
        <begin position="1"/>
        <end position="19"/>
    </location>
</feature>
<feature type="region of interest" description="Disordered" evidence="6">
    <location>
        <begin position="427"/>
        <end position="448"/>
    </location>
</feature>
<dbReference type="AlphaFoldDB" id="A0A4U0WXZ8"/>
<evidence type="ECO:0000256" key="4">
    <source>
        <dbReference type="ARBA" id="ARBA00023180"/>
    </source>
</evidence>
<comment type="subcellular location">
    <subcellularLocation>
        <location evidence="1 5">Cell membrane</location>
        <topology evidence="1 5">Lipid-anchor</topology>
        <topology evidence="1 5">GPI-anchor</topology>
    </subcellularLocation>
</comment>
<sequence>MISLPTIVALLALSTAARALNPIDVRGQDFIDTVTKNRFVLVGIDYQPGGQGAYNPTNSQDPLRNGTVCLRDAALMQSLGINTIRTYNVDPSLNHDDCASVFNEAGIYMIVDVNAPLAGESIDRSNPGSSYTLDYLTRIFGVVEAFKNYPNTLGFFAANEVINDVPTAKNNPPYMRAVQRDLKDYIAAHSSRPIPVGYSAADVREVLQDTWAYLQCAINGSSSDTSRADFFGLNSYSWCSGANYQTASYGALVSMFGNSTIPVFFSEYGCNKPEPRTFDEVLALYGPQMTVLSGGLVYEYSQEPSNYGLVDLYDNGTVQLRIDYDNLQAQYNKLNVTLLETSNATATALSPPACSSGLITSSSFSTNFTIPQPPAGAAALISSGISNPNNGKIVPVTNTAVPMAVYASNGGLISGLALKPVNGSNTPNGANTGGSVSVSSGPSGTATAAASATSKGAASDPLMHSSSTNSIAAALAAILTFWML</sequence>
<keyword evidence="5" id="KW-0472">Membrane</keyword>
<dbReference type="EC" id="2.4.1.-" evidence="5"/>
<evidence type="ECO:0000256" key="3">
    <source>
        <dbReference type="ARBA" id="ARBA00022729"/>
    </source>
</evidence>
<dbReference type="SUPFAM" id="SSF51445">
    <property type="entry name" value="(Trans)glycosidases"/>
    <property type="match status" value="1"/>
</dbReference>
<keyword evidence="4" id="KW-0325">Glycoprotein</keyword>
<keyword evidence="5" id="KW-0449">Lipoprotein</keyword>
<evidence type="ECO:0000256" key="6">
    <source>
        <dbReference type="SAM" id="MobiDB-lite"/>
    </source>
</evidence>
<dbReference type="GO" id="GO:0071970">
    <property type="term" value="P:fungal-type cell wall (1-&gt;3)-beta-D-glucan biosynthetic process"/>
    <property type="evidence" value="ECO:0007669"/>
    <property type="project" value="TreeGrafter"/>
</dbReference>
<dbReference type="GO" id="GO:0005886">
    <property type="term" value="C:plasma membrane"/>
    <property type="evidence" value="ECO:0007669"/>
    <property type="project" value="UniProtKB-SubCell"/>
</dbReference>